<reference evidence="2" key="1">
    <citation type="submission" date="2012-06" db="EMBL/GenBank/DDBJ databases">
        <title>Complete sequence of chromosome of Desulfomonile tiedjei DSM 6799.</title>
        <authorList>
            <person name="Lucas S."/>
            <person name="Copeland A."/>
            <person name="Lapidus A."/>
            <person name="Glavina del Rio T."/>
            <person name="Dalin E."/>
            <person name="Tice H."/>
            <person name="Bruce D."/>
            <person name="Goodwin L."/>
            <person name="Pitluck S."/>
            <person name="Peters L."/>
            <person name="Ovchinnikova G."/>
            <person name="Zeytun A."/>
            <person name="Lu M."/>
            <person name="Kyrpides N."/>
            <person name="Mavromatis K."/>
            <person name="Ivanova N."/>
            <person name="Brettin T."/>
            <person name="Detter J.C."/>
            <person name="Han C."/>
            <person name="Larimer F."/>
            <person name="Land M."/>
            <person name="Hauser L."/>
            <person name="Markowitz V."/>
            <person name="Cheng J.-F."/>
            <person name="Hugenholtz P."/>
            <person name="Woyke T."/>
            <person name="Wu D."/>
            <person name="Spring S."/>
            <person name="Schroeder M."/>
            <person name="Brambilla E."/>
            <person name="Klenk H.-P."/>
            <person name="Eisen J.A."/>
        </authorList>
    </citation>
    <scope>NUCLEOTIDE SEQUENCE [LARGE SCALE GENOMIC DNA]</scope>
    <source>
        <strain evidence="2">ATCC 49306 / DSM 6799 / DCB-1</strain>
    </source>
</reference>
<gene>
    <name evidence="1" type="ordered locus">Desti_2316</name>
</gene>
<accession>I4C612</accession>
<dbReference type="HOGENOM" id="CLU_1406781_0_0_7"/>
<dbReference type="KEGG" id="dti:Desti_2316"/>
<keyword evidence="2" id="KW-1185">Reference proteome</keyword>
<dbReference type="AlphaFoldDB" id="I4C612"/>
<dbReference type="Proteomes" id="UP000006055">
    <property type="component" value="Chromosome"/>
</dbReference>
<dbReference type="RefSeq" id="WP_014810146.1">
    <property type="nucleotide sequence ID" value="NC_018025.1"/>
</dbReference>
<dbReference type="EMBL" id="CP003360">
    <property type="protein sequence ID" value="AFM25003.1"/>
    <property type="molecule type" value="Genomic_DNA"/>
</dbReference>
<proteinExistence type="predicted"/>
<evidence type="ECO:0000313" key="2">
    <source>
        <dbReference type="Proteomes" id="UP000006055"/>
    </source>
</evidence>
<evidence type="ECO:0000313" key="1">
    <source>
        <dbReference type="EMBL" id="AFM25003.1"/>
    </source>
</evidence>
<protein>
    <submittedName>
        <fullName evidence="1">Uncharacterized protein</fullName>
    </submittedName>
</protein>
<name>I4C612_DESTA</name>
<organism evidence="1 2">
    <name type="scientific">Desulfomonile tiedjei (strain ATCC 49306 / DSM 6799 / DCB-1)</name>
    <dbReference type="NCBI Taxonomy" id="706587"/>
    <lineage>
        <taxon>Bacteria</taxon>
        <taxon>Pseudomonadati</taxon>
        <taxon>Thermodesulfobacteriota</taxon>
        <taxon>Desulfomonilia</taxon>
        <taxon>Desulfomonilales</taxon>
        <taxon>Desulfomonilaceae</taxon>
        <taxon>Desulfomonile</taxon>
    </lineage>
</organism>
<sequence>MNALSTTMDAGRSFDRSFLCEELEQRIVLDGAPLAEEAANNAQAEAGATVDPLTNWQFIGNGWWYDWDSDWWYNQDTQWWYQDWFGEQLWYYVEWQENNGGDPLIYLINAATWQWDDNTGVWAPVGEWYYVGDTTFGPDIWIWQSGTFTYYYSGVYDGYLVEDNSQNWGYASFNLSSYDYVGYLEPWDWSVLA</sequence>